<evidence type="ECO:0000256" key="11">
    <source>
        <dbReference type="ARBA" id="ARBA00023242"/>
    </source>
</evidence>
<feature type="domain" description="C2H2-type" evidence="14">
    <location>
        <begin position="385"/>
        <end position="412"/>
    </location>
</feature>
<dbReference type="GO" id="GO:0000978">
    <property type="term" value="F:RNA polymerase II cis-regulatory region sequence-specific DNA binding"/>
    <property type="evidence" value="ECO:0007669"/>
    <property type="project" value="TreeGrafter"/>
</dbReference>
<reference evidence="15" key="1">
    <citation type="journal article" date="2010" name="PLoS Biol.">
        <title>Multi-platform next-generation sequencing of the domestic turkey (Meleagris gallopavo): genome assembly and analysis.</title>
        <authorList>
            <person name="Dalloul R.A."/>
            <person name="Long J.A."/>
            <person name="Zimin A.V."/>
            <person name="Aslam L."/>
            <person name="Beal K."/>
            <person name="Blomberg L.A."/>
            <person name="Bouffard P."/>
            <person name="Burt D.W."/>
            <person name="Crasta O."/>
            <person name="Crooijmans R.P."/>
            <person name="Cooper K."/>
            <person name="Coulombe R.A."/>
            <person name="De S."/>
            <person name="Delany M.E."/>
            <person name="Dodgson J.B."/>
            <person name="Dong J.J."/>
            <person name="Evans C."/>
            <person name="Frederickson K.M."/>
            <person name="Flicek P."/>
            <person name="Florea L."/>
            <person name="Folkerts O."/>
            <person name="Groenen M.A."/>
            <person name="Harkins T.T."/>
            <person name="Herrero J."/>
            <person name="Hoffmann S."/>
            <person name="Megens H.J."/>
            <person name="Jiang A."/>
            <person name="de Jong P."/>
            <person name="Kaiser P."/>
            <person name="Kim H."/>
            <person name="Kim K.W."/>
            <person name="Kim S."/>
            <person name="Langenberger D."/>
            <person name="Lee M.K."/>
            <person name="Lee T."/>
            <person name="Mane S."/>
            <person name="Marcais G."/>
            <person name="Marz M."/>
            <person name="McElroy A.P."/>
            <person name="Modise T."/>
            <person name="Nefedov M."/>
            <person name="Notredame C."/>
            <person name="Paton I.R."/>
            <person name="Payne W.S."/>
            <person name="Pertea G."/>
            <person name="Prickett D."/>
            <person name="Puiu D."/>
            <person name="Qioa D."/>
            <person name="Raineri E."/>
            <person name="Ruffier M."/>
            <person name="Salzberg S.L."/>
            <person name="Schatz M.C."/>
            <person name="Scheuring C."/>
            <person name="Schmidt C.J."/>
            <person name="Schroeder S."/>
            <person name="Searle S.M."/>
            <person name="Smith E.J."/>
            <person name="Smith J."/>
            <person name="Sonstegard T.S."/>
            <person name="Stadler P.F."/>
            <person name="Tafer H."/>
            <person name="Tu Z.J."/>
            <person name="Van Tassell C.P."/>
            <person name="Vilella A.J."/>
            <person name="Williams K.P."/>
            <person name="Yorke J.A."/>
            <person name="Zhang L."/>
            <person name="Zhang H.B."/>
            <person name="Zhang X."/>
            <person name="Zhang Y."/>
            <person name="Reed K.M."/>
        </authorList>
    </citation>
    <scope>NUCLEOTIDE SEQUENCE [LARGE SCALE GENOMIC DNA]</scope>
</reference>
<dbReference type="GO" id="GO:0008270">
    <property type="term" value="F:zinc ion binding"/>
    <property type="evidence" value="ECO:0007669"/>
    <property type="project" value="UniProtKB-KW"/>
</dbReference>
<organism evidence="15 16">
    <name type="scientific">Meleagris gallopavo</name>
    <name type="common">Wild turkey</name>
    <dbReference type="NCBI Taxonomy" id="9103"/>
    <lineage>
        <taxon>Eukaryota</taxon>
        <taxon>Metazoa</taxon>
        <taxon>Chordata</taxon>
        <taxon>Craniata</taxon>
        <taxon>Vertebrata</taxon>
        <taxon>Euteleostomi</taxon>
        <taxon>Archelosauria</taxon>
        <taxon>Archosauria</taxon>
        <taxon>Dinosauria</taxon>
        <taxon>Saurischia</taxon>
        <taxon>Theropoda</taxon>
        <taxon>Coelurosauria</taxon>
        <taxon>Aves</taxon>
        <taxon>Neognathae</taxon>
        <taxon>Galloanserae</taxon>
        <taxon>Galliformes</taxon>
        <taxon>Phasianidae</taxon>
        <taxon>Meleagridinae</taxon>
        <taxon>Meleagris</taxon>
    </lineage>
</organism>
<reference evidence="15" key="2">
    <citation type="submission" date="2025-08" db="UniProtKB">
        <authorList>
            <consortium name="Ensembl"/>
        </authorList>
    </citation>
    <scope>IDENTIFICATION</scope>
</reference>
<accession>A0A803YGT3</accession>
<dbReference type="AlphaFoldDB" id="A0A803YGT3"/>
<dbReference type="GeneTree" id="ENSGT01150000286934"/>
<evidence type="ECO:0000313" key="16">
    <source>
        <dbReference type="Proteomes" id="UP000001645"/>
    </source>
</evidence>
<keyword evidence="16" id="KW-1185">Reference proteome</keyword>
<evidence type="ECO:0000259" key="14">
    <source>
        <dbReference type="PROSITE" id="PS50157"/>
    </source>
</evidence>
<dbReference type="PROSITE" id="PS00028">
    <property type="entry name" value="ZINC_FINGER_C2H2_1"/>
    <property type="match status" value="6"/>
</dbReference>
<keyword evidence="10" id="KW-0804">Transcription</keyword>
<dbReference type="FunFam" id="3.30.160.60:FF:000931">
    <property type="entry name" value="zinc finger protein 697"/>
    <property type="match status" value="1"/>
</dbReference>
<dbReference type="Ensembl" id="ENSMGAT00000036728.1">
    <property type="protein sequence ID" value="ENSMGAP00000030980.1"/>
    <property type="gene ID" value="ENSMGAG00000019274.1"/>
</dbReference>
<dbReference type="Gene3D" id="3.30.160.60">
    <property type="entry name" value="Classic Zinc Finger"/>
    <property type="match status" value="6"/>
</dbReference>
<keyword evidence="11" id="KW-0539">Nucleus</keyword>
<sequence length="535" mass="58977">MSLRMSPGLALCNPCVTLRVPQDVPMSLWMSHCPLTSLHVFHVTRYAPPFTLCLFHVTLHVPQDVPMTLYMSPTSFHVSSRHFTRPTALSHHSTRPHVTPFTPPFTLYLLLVTLHPSLPPNVLHFTLSAPITPITPTPHPSSSFFPLPTAPGPSLEPPLPTHQLNIPASPPHPSPHRCSDCGKTFAARSRLAVHRRVHTGVTWGSLEDIRTGSKCHPSCLQDPQHLKIRASGISLSLPFTTGTSGNHACTLLTHTHTRTHRAMVDTRRESLHHQICPKKLSVATGTSGSCRQRSAHVAMGKRGPGDTPHPALDIPIQAMEQRDEALREWDGDGDRAPGDHKGTMGTPEVDTPDSLMASLMPPASLELDWAWGLPPTSPPSARKPYKCTECGKAFGQSSHLMRHLGTHTGEKPYKCSACTKSFTQNSNLLQHQRTHTGEKPYECSACGKRFGWSSNLSQHLRLHSGQKPFQCTQCDKCFSESSRLVEHQRTHTGEKPYLCPDCPKTFSRSSHLVRHRRLHAAEQGPSPALAVQQGL</sequence>
<dbReference type="PROSITE" id="PS50157">
    <property type="entry name" value="ZINC_FINGER_C2H2_2"/>
    <property type="match status" value="6"/>
</dbReference>
<dbReference type="Pfam" id="PF00096">
    <property type="entry name" value="zf-C2H2"/>
    <property type="match status" value="6"/>
</dbReference>
<name>A0A803YGT3_MELGA</name>
<keyword evidence="8" id="KW-0805">Transcription regulation</keyword>
<evidence type="ECO:0000256" key="2">
    <source>
        <dbReference type="ARBA" id="ARBA00004123"/>
    </source>
</evidence>
<evidence type="ECO:0000256" key="13">
    <source>
        <dbReference type="SAM" id="MobiDB-lite"/>
    </source>
</evidence>
<evidence type="ECO:0000256" key="4">
    <source>
        <dbReference type="ARBA" id="ARBA00022723"/>
    </source>
</evidence>
<dbReference type="InParanoid" id="A0A803YGT3"/>
<dbReference type="InterPro" id="IPR036236">
    <property type="entry name" value="Znf_C2H2_sf"/>
</dbReference>
<dbReference type="FunFam" id="3.30.160.60:FF:000358">
    <property type="entry name" value="zinc finger protein 24"/>
    <property type="match status" value="1"/>
</dbReference>
<evidence type="ECO:0000313" key="15">
    <source>
        <dbReference type="Ensembl" id="ENSMGAP00000030980.1"/>
    </source>
</evidence>
<evidence type="ECO:0000256" key="7">
    <source>
        <dbReference type="ARBA" id="ARBA00022833"/>
    </source>
</evidence>
<protein>
    <recommendedName>
        <fullName evidence="14">C2H2-type domain-containing protein</fullName>
    </recommendedName>
</protein>
<feature type="domain" description="C2H2-type" evidence="14">
    <location>
        <begin position="176"/>
        <end position="200"/>
    </location>
</feature>
<feature type="domain" description="C2H2-type" evidence="14">
    <location>
        <begin position="441"/>
        <end position="468"/>
    </location>
</feature>
<dbReference type="SMART" id="SM00355">
    <property type="entry name" value="ZnF_C2H2"/>
    <property type="match status" value="6"/>
</dbReference>
<dbReference type="PANTHER" id="PTHR24393">
    <property type="entry name" value="ZINC FINGER PROTEIN"/>
    <property type="match status" value="1"/>
</dbReference>
<dbReference type="InterPro" id="IPR013087">
    <property type="entry name" value="Znf_C2H2_type"/>
</dbReference>
<feature type="region of interest" description="Disordered" evidence="13">
    <location>
        <begin position="329"/>
        <end position="350"/>
    </location>
</feature>
<dbReference type="FunFam" id="3.30.160.60:FF:001954">
    <property type="entry name" value="Zinc finger protein 787"/>
    <property type="match status" value="1"/>
</dbReference>
<keyword evidence="5" id="KW-0677">Repeat</keyword>
<evidence type="ECO:0000256" key="12">
    <source>
        <dbReference type="PROSITE-ProRule" id="PRU00042"/>
    </source>
</evidence>
<dbReference type="PANTHER" id="PTHR24393:SF100">
    <property type="entry name" value="ZINC FINGER PROTEIN-RELATED"/>
    <property type="match status" value="1"/>
</dbReference>
<evidence type="ECO:0000256" key="10">
    <source>
        <dbReference type="ARBA" id="ARBA00023163"/>
    </source>
</evidence>
<keyword evidence="7" id="KW-0862">Zinc</keyword>
<comment type="subcellular location">
    <subcellularLocation>
        <location evidence="2">Nucleus</location>
    </subcellularLocation>
</comment>
<feature type="compositionally biased region" description="Basic and acidic residues" evidence="13">
    <location>
        <begin position="329"/>
        <end position="342"/>
    </location>
</feature>
<evidence type="ECO:0000256" key="5">
    <source>
        <dbReference type="ARBA" id="ARBA00022737"/>
    </source>
</evidence>
<evidence type="ECO:0000256" key="9">
    <source>
        <dbReference type="ARBA" id="ARBA00023125"/>
    </source>
</evidence>
<comment type="similarity">
    <text evidence="3">Belongs to the krueppel C2H2-type zinc-finger protein family.</text>
</comment>
<dbReference type="GO" id="GO:0005634">
    <property type="term" value="C:nucleus"/>
    <property type="evidence" value="ECO:0007669"/>
    <property type="project" value="UniProtKB-SubCell"/>
</dbReference>
<dbReference type="GO" id="GO:0001228">
    <property type="term" value="F:DNA-binding transcription activator activity, RNA polymerase II-specific"/>
    <property type="evidence" value="ECO:0007669"/>
    <property type="project" value="TreeGrafter"/>
</dbReference>
<evidence type="ECO:0000256" key="6">
    <source>
        <dbReference type="ARBA" id="ARBA00022771"/>
    </source>
</evidence>
<dbReference type="FunFam" id="3.30.160.60:FF:000188">
    <property type="entry name" value="Zinc finger protein 787"/>
    <property type="match status" value="1"/>
</dbReference>
<proteinExistence type="inferred from homology"/>
<keyword evidence="4" id="KW-0479">Metal-binding</keyword>
<feature type="domain" description="C2H2-type" evidence="14">
    <location>
        <begin position="497"/>
        <end position="524"/>
    </location>
</feature>
<keyword evidence="6 12" id="KW-0863">Zinc-finger</keyword>
<dbReference type="SUPFAM" id="SSF57667">
    <property type="entry name" value="beta-beta-alpha zinc fingers"/>
    <property type="match status" value="4"/>
</dbReference>
<dbReference type="FunFam" id="3.30.160.60:FF:001134">
    <property type="entry name" value="Zinc finger protein 70"/>
    <property type="match status" value="1"/>
</dbReference>
<dbReference type="FunFam" id="3.30.160.60:FF:000585">
    <property type="entry name" value="zinc finger protein 784"/>
    <property type="match status" value="1"/>
</dbReference>
<keyword evidence="9" id="KW-0238">DNA-binding</keyword>
<dbReference type="Proteomes" id="UP000001645">
    <property type="component" value="Unplaced"/>
</dbReference>
<evidence type="ECO:0000256" key="1">
    <source>
        <dbReference type="ARBA" id="ARBA00003767"/>
    </source>
</evidence>
<feature type="domain" description="C2H2-type" evidence="14">
    <location>
        <begin position="413"/>
        <end position="440"/>
    </location>
</feature>
<evidence type="ECO:0000256" key="3">
    <source>
        <dbReference type="ARBA" id="ARBA00006991"/>
    </source>
</evidence>
<comment type="function">
    <text evidence="1">May be involved in transcriptional regulation.</text>
</comment>
<feature type="domain" description="C2H2-type" evidence="14">
    <location>
        <begin position="469"/>
        <end position="496"/>
    </location>
</feature>
<reference evidence="15" key="3">
    <citation type="submission" date="2025-09" db="UniProtKB">
        <authorList>
            <consortium name="Ensembl"/>
        </authorList>
    </citation>
    <scope>IDENTIFICATION</scope>
</reference>
<evidence type="ECO:0000256" key="8">
    <source>
        <dbReference type="ARBA" id="ARBA00023015"/>
    </source>
</evidence>